<gene>
    <name evidence="1" type="ORF">Purlil1_2128</name>
</gene>
<evidence type="ECO:0000313" key="2">
    <source>
        <dbReference type="Proteomes" id="UP001287286"/>
    </source>
</evidence>
<comment type="caution">
    <text evidence="1">The sequence shown here is derived from an EMBL/GenBank/DDBJ whole genome shotgun (WGS) entry which is preliminary data.</text>
</comment>
<sequence length="177" mass="19992">MPFLVAAEYQWADVQTALLLQMIKCSTPVVGLRHRIKLPALGRMYVVTSVVYDPIVPVRPGTPGSPDDLSNLTSEVDKGKLQAFQQVRRRGRVNWRTPTCYLGHHARCQSRPERQNRYVAMPSIAQPAGPSRCPAASRRSLLWWRRPGGWFPMKWLLSVAEGRLAVRRRGNPVSPDP</sequence>
<proteinExistence type="predicted"/>
<evidence type="ECO:0000313" key="1">
    <source>
        <dbReference type="EMBL" id="KAK4093794.1"/>
    </source>
</evidence>
<dbReference type="Proteomes" id="UP001287286">
    <property type="component" value="Unassembled WGS sequence"/>
</dbReference>
<keyword evidence="2" id="KW-1185">Reference proteome</keyword>
<reference evidence="1 2" key="1">
    <citation type="journal article" date="2024" name="Microbiol. Resour. Announc.">
        <title>Genome annotations for the ascomycete fungi Trichoderma harzianum, Trichoderma aggressivum, and Purpureocillium lilacinum.</title>
        <authorList>
            <person name="Beijen E.P.W."/>
            <person name="Ohm R.A."/>
        </authorList>
    </citation>
    <scope>NUCLEOTIDE SEQUENCE [LARGE SCALE GENOMIC DNA]</scope>
    <source>
        <strain evidence="1 2">CBS 150709</strain>
    </source>
</reference>
<accession>A0ABR0CBL4</accession>
<dbReference type="EMBL" id="JAWRVI010000005">
    <property type="protein sequence ID" value="KAK4093794.1"/>
    <property type="molecule type" value="Genomic_DNA"/>
</dbReference>
<organism evidence="1 2">
    <name type="scientific">Purpureocillium lilacinum</name>
    <name type="common">Paecilomyces lilacinus</name>
    <dbReference type="NCBI Taxonomy" id="33203"/>
    <lineage>
        <taxon>Eukaryota</taxon>
        <taxon>Fungi</taxon>
        <taxon>Dikarya</taxon>
        <taxon>Ascomycota</taxon>
        <taxon>Pezizomycotina</taxon>
        <taxon>Sordariomycetes</taxon>
        <taxon>Hypocreomycetidae</taxon>
        <taxon>Hypocreales</taxon>
        <taxon>Ophiocordycipitaceae</taxon>
        <taxon>Purpureocillium</taxon>
    </lineage>
</organism>
<protein>
    <submittedName>
        <fullName evidence="1">Uncharacterized protein</fullName>
    </submittedName>
</protein>
<name>A0ABR0CBL4_PURLI</name>